<reference evidence="3 4" key="2">
    <citation type="journal article" date="2017" name="Genome Biol.">
        <title>New reference genome sequences of hot pepper reveal the massive evolution of plant disease-resistance genes by retroduplication.</title>
        <authorList>
            <person name="Kim S."/>
            <person name="Park J."/>
            <person name="Yeom S.I."/>
            <person name="Kim Y.M."/>
            <person name="Seo E."/>
            <person name="Kim K.T."/>
            <person name="Kim M.S."/>
            <person name="Lee J.M."/>
            <person name="Cheong K."/>
            <person name="Shin H.S."/>
            <person name="Kim S.B."/>
            <person name="Han K."/>
            <person name="Lee J."/>
            <person name="Park M."/>
            <person name="Lee H.A."/>
            <person name="Lee H.Y."/>
            <person name="Lee Y."/>
            <person name="Oh S."/>
            <person name="Lee J.H."/>
            <person name="Choi E."/>
            <person name="Choi E."/>
            <person name="Lee S.E."/>
            <person name="Jeon J."/>
            <person name="Kim H."/>
            <person name="Choi G."/>
            <person name="Song H."/>
            <person name="Lee J."/>
            <person name="Lee S.C."/>
            <person name="Kwon J.K."/>
            <person name="Lee H.Y."/>
            <person name="Koo N."/>
            <person name="Hong Y."/>
            <person name="Kim R.W."/>
            <person name="Kang W.H."/>
            <person name="Huh J.H."/>
            <person name="Kang B.C."/>
            <person name="Yang T.J."/>
            <person name="Lee Y.H."/>
            <person name="Bennetzen J.L."/>
            <person name="Choi D."/>
        </authorList>
    </citation>
    <scope>NUCLEOTIDE SEQUENCE [LARGE SCALE GENOMIC DNA]</scope>
    <source>
        <strain evidence="4">cv. CM334</strain>
    </source>
</reference>
<protein>
    <recommendedName>
        <fullName evidence="2">Glabrous enhancer-binding protein-like DBD domain-containing protein</fullName>
    </recommendedName>
</protein>
<dbReference type="GO" id="GO:0005634">
    <property type="term" value="C:nucleus"/>
    <property type="evidence" value="ECO:0000318"/>
    <property type="project" value="GO_Central"/>
</dbReference>
<dbReference type="Pfam" id="PF04504">
    <property type="entry name" value="GeBP-like_DBD"/>
    <property type="match status" value="1"/>
</dbReference>
<gene>
    <name evidence="3" type="ORF">T459_11615</name>
</gene>
<dbReference type="AlphaFoldDB" id="A0A2G2ZMG2"/>
<sequence>KSFQKVWIDKDEKTLLEAIESYRAIHGKESNNNKLFNIIKGKISFKPTIVQVRNKIKSLKKIKSKTRVRTIEDTPAEKSFFCSSQKVWSVNRMCSTTAQSSKRKKVLKDTKISNIMMTLFQGNEGDEVMQIEMSRRKVGQLIDSGLPTKWKDLINDQANQYLIGLNNRKSKVELFLEMMETEAR</sequence>
<comment type="caution">
    <text evidence="3">The sequence shown here is derived from an EMBL/GenBank/DDBJ whole genome shotgun (WGS) entry which is preliminary data.</text>
</comment>
<dbReference type="Proteomes" id="UP000222542">
    <property type="component" value="Unassembled WGS sequence"/>
</dbReference>
<evidence type="ECO:0000313" key="3">
    <source>
        <dbReference type="EMBL" id="PHT83172.1"/>
    </source>
</evidence>
<proteinExistence type="inferred from homology"/>
<dbReference type="Gramene" id="PHT83172">
    <property type="protein sequence ID" value="PHT83172"/>
    <property type="gene ID" value="T459_11615"/>
</dbReference>
<keyword evidence="4" id="KW-1185">Reference proteome</keyword>
<accession>A0A2G2ZMG2</accession>
<evidence type="ECO:0000256" key="1">
    <source>
        <dbReference type="ARBA" id="ARBA00010820"/>
    </source>
</evidence>
<dbReference type="EMBL" id="AYRZ02000004">
    <property type="protein sequence ID" value="PHT83172.1"/>
    <property type="molecule type" value="Genomic_DNA"/>
</dbReference>
<evidence type="ECO:0000259" key="2">
    <source>
        <dbReference type="Pfam" id="PF04504"/>
    </source>
</evidence>
<feature type="non-terminal residue" evidence="3">
    <location>
        <position position="1"/>
    </location>
</feature>
<evidence type="ECO:0000313" key="4">
    <source>
        <dbReference type="Proteomes" id="UP000222542"/>
    </source>
</evidence>
<comment type="similarity">
    <text evidence="1">Belongs to the GeBP family.</text>
</comment>
<feature type="domain" description="Glabrous enhancer-binding protein-like DBD" evidence="2">
    <location>
        <begin position="3"/>
        <end position="89"/>
    </location>
</feature>
<dbReference type="InterPro" id="IPR053932">
    <property type="entry name" value="GeBP-like_DBD"/>
</dbReference>
<organism evidence="3 4">
    <name type="scientific">Capsicum annuum</name>
    <name type="common">Capsicum pepper</name>
    <dbReference type="NCBI Taxonomy" id="4072"/>
    <lineage>
        <taxon>Eukaryota</taxon>
        <taxon>Viridiplantae</taxon>
        <taxon>Streptophyta</taxon>
        <taxon>Embryophyta</taxon>
        <taxon>Tracheophyta</taxon>
        <taxon>Spermatophyta</taxon>
        <taxon>Magnoliopsida</taxon>
        <taxon>eudicotyledons</taxon>
        <taxon>Gunneridae</taxon>
        <taxon>Pentapetalae</taxon>
        <taxon>asterids</taxon>
        <taxon>lamiids</taxon>
        <taxon>Solanales</taxon>
        <taxon>Solanaceae</taxon>
        <taxon>Solanoideae</taxon>
        <taxon>Capsiceae</taxon>
        <taxon>Capsicum</taxon>
    </lineage>
</organism>
<reference evidence="3 4" key="1">
    <citation type="journal article" date="2014" name="Nat. Genet.">
        <title>Genome sequence of the hot pepper provides insights into the evolution of pungency in Capsicum species.</title>
        <authorList>
            <person name="Kim S."/>
            <person name="Park M."/>
            <person name="Yeom S.I."/>
            <person name="Kim Y.M."/>
            <person name="Lee J.M."/>
            <person name="Lee H.A."/>
            <person name="Seo E."/>
            <person name="Choi J."/>
            <person name="Cheong K."/>
            <person name="Kim K.T."/>
            <person name="Jung K."/>
            <person name="Lee G.W."/>
            <person name="Oh S.K."/>
            <person name="Bae C."/>
            <person name="Kim S.B."/>
            <person name="Lee H.Y."/>
            <person name="Kim S.Y."/>
            <person name="Kim M.S."/>
            <person name="Kang B.C."/>
            <person name="Jo Y.D."/>
            <person name="Yang H.B."/>
            <person name="Jeong H.J."/>
            <person name="Kang W.H."/>
            <person name="Kwon J.K."/>
            <person name="Shin C."/>
            <person name="Lim J.Y."/>
            <person name="Park J.H."/>
            <person name="Huh J.H."/>
            <person name="Kim J.S."/>
            <person name="Kim B.D."/>
            <person name="Cohen O."/>
            <person name="Paran I."/>
            <person name="Suh M.C."/>
            <person name="Lee S.B."/>
            <person name="Kim Y.K."/>
            <person name="Shin Y."/>
            <person name="Noh S.J."/>
            <person name="Park J."/>
            <person name="Seo Y.S."/>
            <person name="Kwon S.Y."/>
            <person name="Kim H.A."/>
            <person name="Park J.M."/>
            <person name="Kim H.J."/>
            <person name="Choi S.B."/>
            <person name="Bosland P.W."/>
            <person name="Reeves G."/>
            <person name="Jo S.H."/>
            <person name="Lee B.W."/>
            <person name="Cho H.T."/>
            <person name="Choi H.S."/>
            <person name="Lee M.S."/>
            <person name="Yu Y."/>
            <person name="Do Choi Y."/>
            <person name="Park B.S."/>
            <person name="van Deynze A."/>
            <person name="Ashrafi H."/>
            <person name="Hill T."/>
            <person name="Kim W.T."/>
            <person name="Pai H.S."/>
            <person name="Ahn H.K."/>
            <person name="Yeam I."/>
            <person name="Giovannoni J.J."/>
            <person name="Rose J.K."/>
            <person name="Sorensen I."/>
            <person name="Lee S.J."/>
            <person name="Kim R.W."/>
            <person name="Choi I.Y."/>
            <person name="Choi B.S."/>
            <person name="Lim J.S."/>
            <person name="Lee Y.H."/>
            <person name="Choi D."/>
        </authorList>
    </citation>
    <scope>NUCLEOTIDE SEQUENCE [LARGE SCALE GENOMIC DNA]</scope>
    <source>
        <strain evidence="4">cv. CM334</strain>
    </source>
</reference>
<name>A0A2G2ZMG2_CAPAN</name>